<evidence type="ECO:0000256" key="1">
    <source>
        <dbReference type="ARBA" id="ARBA00004141"/>
    </source>
</evidence>
<dbReference type="Pfam" id="PF01545">
    <property type="entry name" value="Cation_efflux"/>
    <property type="match status" value="1"/>
</dbReference>
<feature type="region of interest" description="Disordered" evidence="7">
    <location>
        <begin position="436"/>
        <end position="488"/>
    </location>
</feature>
<accession>A0A0K3CPA2</accession>
<evidence type="ECO:0000256" key="5">
    <source>
        <dbReference type="ARBA" id="ARBA00022989"/>
    </source>
</evidence>
<keyword evidence="11" id="KW-1185">Reference proteome</keyword>
<evidence type="ECO:0000259" key="9">
    <source>
        <dbReference type="Pfam" id="PF01545"/>
    </source>
</evidence>
<feature type="compositionally biased region" description="Low complexity" evidence="7">
    <location>
        <begin position="468"/>
        <end position="488"/>
    </location>
</feature>
<protein>
    <submittedName>
        <fullName evidence="10">BY PROTMAP: gi|472582452|gb|EMS20138.1| zinc transporter 1 [Rhodosporidium toruloides NP11] gi|647402420|emb|CDR48674.1| RHTO0S19e02168g1_1 [Rhodosporidium toruloides]</fullName>
    </submittedName>
</protein>
<feature type="domain" description="Cation efflux protein transmembrane" evidence="9">
    <location>
        <begin position="27"/>
        <end position="333"/>
    </location>
</feature>
<feature type="compositionally biased region" description="Basic and acidic residues" evidence="7">
    <location>
        <begin position="229"/>
        <end position="240"/>
    </location>
</feature>
<dbReference type="SUPFAM" id="SSF161111">
    <property type="entry name" value="Cation efflux protein transmembrane domain-like"/>
    <property type="match status" value="1"/>
</dbReference>
<evidence type="ECO:0000313" key="10">
    <source>
        <dbReference type="EMBL" id="CTR10532.1"/>
    </source>
</evidence>
<dbReference type="InterPro" id="IPR002524">
    <property type="entry name" value="Cation_efflux"/>
</dbReference>
<feature type="region of interest" description="Disordered" evidence="7">
    <location>
        <begin position="194"/>
        <end position="249"/>
    </location>
</feature>
<gene>
    <name evidence="10" type="primary">FGENESH: predicted gene_13.223</name>
    <name evidence="10" type="ORF">BN2166_0063930</name>
</gene>
<organism evidence="10 11">
    <name type="scientific">Rhodotorula toruloides</name>
    <name type="common">Yeast</name>
    <name type="synonym">Rhodosporidium toruloides</name>
    <dbReference type="NCBI Taxonomy" id="5286"/>
    <lineage>
        <taxon>Eukaryota</taxon>
        <taxon>Fungi</taxon>
        <taxon>Dikarya</taxon>
        <taxon>Basidiomycota</taxon>
        <taxon>Pucciniomycotina</taxon>
        <taxon>Microbotryomycetes</taxon>
        <taxon>Sporidiobolales</taxon>
        <taxon>Sporidiobolaceae</taxon>
        <taxon>Rhodotorula</taxon>
    </lineage>
</organism>
<dbReference type="PANTHER" id="PTHR45820:SF4">
    <property type="entry name" value="ZINC TRANSPORTER 63C, ISOFORM F"/>
    <property type="match status" value="1"/>
</dbReference>
<keyword evidence="5 8" id="KW-1133">Transmembrane helix</keyword>
<keyword evidence="4" id="KW-0862">Zinc</keyword>
<proteinExistence type="inferred from homology"/>
<sequence>MTRSAPPATHKSAAQVAREKEIKLIRICMAITAVMMVAEILVGYQLNVMSLVADSYHMMNDLAAFVVQLYADELANVDRSHGTETSAFSFGFARVELIANLIQGTLLVALCLTLSLESLQRFYKTETVLLPPVGIGLGILALAWNIANIYFFEDAHSHGEHSLRKNRRSAQALVHPWTYRARLLQAAMDTPHSLARSVHSRRRGSTNSFYSPSHSHSHSHSQPSHSHSHSHDSSDDDSHSGHSHAGGPGFRERFLMPQSALARHALGDAYGNVAIIIDGIASLLFGPKTARFSGLIKPWDGVVYVDPICSLIVVRVILAHALPLVTSSSFALMHAFDPVKAEAVRSLFKRGNETWIPSSLRERVSLALVDLRIWRLSKTSAFATLKLEAHFHDGGHPTLHDIRALESAVRKAVSAKVDHCSEDHVAVEIDTGHPAALDDEDDFLPSHPDQHDRPTSSLRRAKSTRQLGRSNSRGSSSRAGASGANGYS</sequence>
<keyword evidence="3 8" id="KW-0812">Transmembrane</keyword>
<comment type="similarity">
    <text evidence="2">Belongs to the cation diffusion facilitator (CDF) transporter (TC 2.A.4) family. SLC30A subfamily.</text>
</comment>
<dbReference type="GO" id="GO:0006882">
    <property type="term" value="P:intracellular zinc ion homeostasis"/>
    <property type="evidence" value="ECO:0007669"/>
    <property type="project" value="TreeGrafter"/>
</dbReference>
<dbReference type="InterPro" id="IPR058533">
    <property type="entry name" value="Cation_efflux_TM"/>
</dbReference>
<dbReference type="PANTHER" id="PTHR45820">
    <property type="entry name" value="FI23527P1"/>
    <property type="match status" value="1"/>
</dbReference>
<dbReference type="GO" id="GO:0016020">
    <property type="term" value="C:membrane"/>
    <property type="evidence" value="ECO:0007669"/>
    <property type="project" value="UniProtKB-SubCell"/>
</dbReference>
<evidence type="ECO:0000256" key="6">
    <source>
        <dbReference type="ARBA" id="ARBA00023136"/>
    </source>
</evidence>
<dbReference type="GO" id="GO:0005385">
    <property type="term" value="F:zinc ion transmembrane transporter activity"/>
    <property type="evidence" value="ECO:0007669"/>
    <property type="project" value="TreeGrafter"/>
</dbReference>
<reference evidence="10 11" key="1">
    <citation type="submission" date="2015-07" db="EMBL/GenBank/DDBJ databases">
        <authorList>
            <person name="Cajimat M.N.B."/>
            <person name="Milazzo M.L."/>
            <person name="Fulhorst C.F."/>
        </authorList>
    </citation>
    <scope>NUCLEOTIDE SEQUENCE [LARGE SCALE GENOMIC DNA]</scope>
    <source>
        <strain evidence="10">Single colony</strain>
    </source>
</reference>
<comment type="subcellular location">
    <subcellularLocation>
        <location evidence="1">Membrane</location>
        <topology evidence="1">Multi-pass membrane protein</topology>
    </subcellularLocation>
</comment>
<feature type="transmembrane region" description="Helical" evidence="8">
    <location>
        <begin position="128"/>
        <end position="152"/>
    </location>
</feature>
<name>A0A0K3CPA2_RHOTO</name>
<evidence type="ECO:0000256" key="7">
    <source>
        <dbReference type="SAM" id="MobiDB-lite"/>
    </source>
</evidence>
<dbReference type="Proteomes" id="UP000199069">
    <property type="component" value="Unassembled WGS sequence"/>
</dbReference>
<dbReference type="NCBIfam" id="TIGR01297">
    <property type="entry name" value="CDF"/>
    <property type="match status" value="1"/>
</dbReference>
<evidence type="ECO:0000256" key="2">
    <source>
        <dbReference type="ARBA" id="ARBA00008873"/>
    </source>
</evidence>
<keyword evidence="6 8" id="KW-0472">Membrane</keyword>
<dbReference type="InterPro" id="IPR027469">
    <property type="entry name" value="Cation_efflux_TMD_sf"/>
</dbReference>
<evidence type="ECO:0000313" key="11">
    <source>
        <dbReference type="Proteomes" id="UP000199069"/>
    </source>
</evidence>
<evidence type="ECO:0000256" key="8">
    <source>
        <dbReference type="SAM" id="Phobius"/>
    </source>
</evidence>
<dbReference type="EMBL" id="CWKI01000013">
    <property type="protein sequence ID" value="CTR10532.1"/>
    <property type="molecule type" value="Genomic_DNA"/>
</dbReference>
<dbReference type="AlphaFoldDB" id="A0A0K3CPA2"/>
<dbReference type="Gene3D" id="1.20.1510.10">
    <property type="entry name" value="Cation efflux protein transmembrane domain"/>
    <property type="match status" value="1"/>
</dbReference>
<feature type="transmembrane region" description="Helical" evidence="8">
    <location>
        <begin position="97"/>
        <end position="116"/>
    </location>
</feature>
<evidence type="ECO:0000256" key="4">
    <source>
        <dbReference type="ARBA" id="ARBA00022833"/>
    </source>
</evidence>
<evidence type="ECO:0000256" key="3">
    <source>
        <dbReference type="ARBA" id="ARBA00022692"/>
    </source>
</evidence>
<feature type="transmembrane region" description="Helical" evidence="8">
    <location>
        <begin position="24"/>
        <end position="46"/>
    </location>
</feature>